<dbReference type="PANTHER" id="PTHR46013:SF4">
    <property type="entry name" value="B-CELL RECEPTOR CD22-RELATED"/>
    <property type="match status" value="1"/>
</dbReference>
<comment type="caution">
    <text evidence="2">The sequence shown here is derived from an EMBL/GenBank/DDBJ whole genome shotgun (WGS) entry which is preliminary data.</text>
</comment>
<dbReference type="EMBL" id="JAOPHQ010006043">
    <property type="protein sequence ID" value="KAK0132970.1"/>
    <property type="molecule type" value="Genomic_DNA"/>
</dbReference>
<evidence type="ECO:0000313" key="3">
    <source>
        <dbReference type="Proteomes" id="UP001174136"/>
    </source>
</evidence>
<keyword evidence="2" id="KW-0675">Receptor</keyword>
<dbReference type="SUPFAM" id="SSF48726">
    <property type="entry name" value="Immunoglobulin"/>
    <property type="match status" value="4"/>
</dbReference>
<dbReference type="SMART" id="SM00409">
    <property type="entry name" value="IG"/>
    <property type="match status" value="4"/>
</dbReference>
<dbReference type="CDD" id="cd00099">
    <property type="entry name" value="IgV"/>
    <property type="match status" value="1"/>
</dbReference>
<dbReference type="SMART" id="SM00408">
    <property type="entry name" value="IGc2"/>
    <property type="match status" value="3"/>
</dbReference>
<dbReference type="InterPro" id="IPR003599">
    <property type="entry name" value="Ig_sub"/>
</dbReference>
<evidence type="ECO:0000259" key="1">
    <source>
        <dbReference type="PROSITE" id="PS50835"/>
    </source>
</evidence>
<name>A0AA47M3I9_MERPO</name>
<dbReference type="InterPro" id="IPR007110">
    <property type="entry name" value="Ig-like_dom"/>
</dbReference>
<feature type="domain" description="Ig-like" evidence="1">
    <location>
        <begin position="127"/>
        <end position="207"/>
    </location>
</feature>
<dbReference type="Gene3D" id="2.60.40.10">
    <property type="entry name" value="Immunoglobulins"/>
    <property type="match status" value="4"/>
</dbReference>
<dbReference type="Proteomes" id="UP001174136">
    <property type="component" value="Unassembled WGS sequence"/>
</dbReference>
<evidence type="ECO:0000313" key="2">
    <source>
        <dbReference type="EMBL" id="KAK0132970.1"/>
    </source>
</evidence>
<proteinExistence type="predicted"/>
<dbReference type="InterPro" id="IPR003598">
    <property type="entry name" value="Ig_sub2"/>
</dbReference>
<dbReference type="InterPro" id="IPR036179">
    <property type="entry name" value="Ig-like_dom_sf"/>
</dbReference>
<dbReference type="PROSITE" id="PS50835">
    <property type="entry name" value="IG_LIKE"/>
    <property type="match status" value="3"/>
</dbReference>
<keyword evidence="3" id="KW-1185">Reference proteome</keyword>
<organism evidence="2 3">
    <name type="scientific">Merluccius polli</name>
    <name type="common">Benguela hake</name>
    <name type="synonym">Merluccius cadenati</name>
    <dbReference type="NCBI Taxonomy" id="89951"/>
    <lineage>
        <taxon>Eukaryota</taxon>
        <taxon>Metazoa</taxon>
        <taxon>Chordata</taxon>
        <taxon>Craniata</taxon>
        <taxon>Vertebrata</taxon>
        <taxon>Euteleostomi</taxon>
        <taxon>Actinopterygii</taxon>
        <taxon>Neopterygii</taxon>
        <taxon>Teleostei</taxon>
        <taxon>Neoteleostei</taxon>
        <taxon>Acanthomorphata</taxon>
        <taxon>Zeiogadaria</taxon>
        <taxon>Gadariae</taxon>
        <taxon>Gadiformes</taxon>
        <taxon>Gadoidei</taxon>
        <taxon>Merlucciidae</taxon>
        <taxon>Merluccius</taxon>
    </lineage>
</organism>
<gene>
    <name evidence="2" type="primary">CD22_36</name>
    <name evidence="2" type="ORF">N1851_031660</name>
</gene>
<dbReference type="AlphaFoldDB" id="A0AA47M3I9"/>
<dbReference type="Pfam" id="PF13895">
    <property type="entry name" value="Ig_2"/>
    <property type="match status" value="1"/>
</dbReference>
<dbReference type="PANTHER" id="PTHR46013">
    <property type="entry name" value="VASCULAR CELL ADHESION MOLECULE 1"/>
    <property type="match status" value="1"/>
</dbReference>
<dbReference type="CDD" id="cd00096">
    <property type="entry name" value="Ig"/>
    <property type="match status" value="1"/>
</dbReference>
<reference evidence="2" key="1">
    <citation type="journal article" date="2023" name="Front. Mar. Sci.">
        <title>A new Merluccius polli reference genome to investigate the effects of global change in West African waters.</title>
        <authorList>
            <person name="Mateo J.L."/>
            <person name="Blanco-Fernandez C."/>
            <person name="Garcia-Vazquez E."/>
            <person name="Machado-Schiaffino G."/>
        </authorList>
    </citation>
    <scope>NUCLEOTIDE SEQUENCE</scope>
    <source>
        <strain evidence="2">C29</strain>
        <tissue evidence="2">Fin</tissue>
    </source>
</reference>
<protein>
    <submittedName>
        <fullName evidence="2">B-cell receptor CD22</fullName>
    </submittedName>
</protein>
<accession>A0AA47M3I9</accession>
<dbReference type="InterPro" id="IPR013783">
    <property type="entry name" value="Ig-like_fold"/>
</dbReference>
<feature type="domain" description="Ig-like" evidence="1">
    <location>
        <begin position="218"/>
        <end position="299"/>
    </location>
</feature>
<dbReference type="Pfam" id="PF13927">
    <property type="entry name" value="Ig_3"/>
    <property type="match status" value="1"/>
</dbReference>
<sequence length="672" mass="74959">MALFLKYFSGVQGNSCHRVSYPTRTMCVLQGTPVDISCTYSHPPDATLIYTYWFKWRANQEPRDLQSDSGYKGRAEYPVEETGRSTLRITDLRVTDSAEYRFTFKTSKHEWKGILHGTTLTVTGLRVEVTPVATVTEGQRVTLTCITSCPLADKPSYIWYQNNGPVTGSENPENQLVLDPVGPQHAGSYSCSVRNYAHLRSPEETLTVQCTMNAPQTPSVSVSPSGEVVEGSSVTLSCSSDANPAANYTWFKEHEDSVGESGQNYTITNITSELGGHYYCQAHNAIGRHNSTLLFINVTEERGLPEKPALPDPVYDNVLPLTNRLAPAAQREPIEEQDDIHYASIHISHSENQEVPCSSAGFPVQSRQTEEVSVVSSSTQQPPSLHVCCDHAFHQLNLCVLFILNEMCLFFAVLQGNDDWTVTCTSSNVCSLRGSTVDISCTFKYPEKQHDLSTTVLETLWFTKEDRNQKPVDLLSDADYTGRVESSCGEISCIGSSCNRKCTLSITDLRQSDSAVYNFRFKTNQPGGEHTANPGVHFDLQCLFNCVCVCVFVCVCAFLCLFNQNYVVLHLCHLFSDPDLQVKVSPRDDETKNLDCDSMCANPTIIWYRNGQYFEQRKAQGRSSWDNINSFNSYSCAVEGYERLHSPSVCKSTPQYADMSSMFFHSHHISAV</sequence>
<feature type="domain" description="Ig-like" evidence="1">
    <location>
        <begin position="578"/>
        <end position="639"/>
    </location>
</feature>